<sequence>MSIKEIVFDRWGATQMVQDLEGMDLPLFLSDRDIRI</sequence>
<proteinExistence type="predicted"/>
<accession>A5KNB8</accession>
<organism evidence="1 2">
    <name type="scientific">[Ruminococcus] torques ATCC 27756</name>
    <dbReference type="NCBI Taxonomy" id="411460"/>
    <lineage>
        <taxon>Bacteria</taxon>
        <taxon>Bacillati</taxon>
        <taxon>Bacillota</taxon>
        <taxon>Clostridia</taxon>
        <taxon>Lachnospirales</taxon>
        <taxon>Lachnospiraceae</taxon>
        <taxon>Mediterraneibacter</taxon>
    </lineage>
</organism>
<dbReference type="Proteomes" id="UP000003577">
    <property type="component" value="Unassembled WGS sequence"/>
</dbReference>
<evidence type="ECO:0000313" key="1">
    <source>
        <dbReference type="EMBL" id="EDK24067.1"/>
    </source>
</evidence>
<name>A5KNB8_9FIRM</name>
<reference evidence="1 2" key="2">
    <citation type="submission" date="2007-04" db="EMBL/GenBank/DDBJ databases">
        <title>Draft genome sequence of Ruminococcus torques (ATCC 27756).</title>
        <authorList>
            <person name="Sudarsanam P."/>
            <person name="Ley R."/>
            <person name="Guruge J."/>
            <person name="Turnbaugh P.J."/>
            <person name="Mahowald M."/>
            <person name="Liep D."/>
            <person name="Gordon J."/>
        </authorList>
    </citation>
    <scope>NUCLEOTIDE SEQUENCE [LARGE SCALE GENOMIC DNA]</scope>
    <source>
        <strain evidence="1 2">ATCC 27756</strain>
    </source>
</reference>
<reference evidence="1 2" key="1">
    <citation type="submission" date="2007-03" db="EMBL/GenBank/DDBJ databases">
        <authorList>
            <person name="Fulton L."/>
            <person name="Clifton S."/>
            <person name="Fulton B."/>
            <person name="Xu J."/>
            <person name="Minx P."/>
            <person name="Pepin K.H."/>
            <person name="Johnson M."/>
            <person name="Thiruvilangam P."/>
            <person name="Bhonagiri V."/>
            <person name="Nash W.E."/>
            <person name="Mardis E.R."/>
            <person name="Wilson R.K."/>
        </authorList>
    </citation>
    <scope>NUCLEOTIDE SEQUENCE [LARGE SCALE GENOMIC DNA]</scope>
    <source>
        <strain evidence="1 2">ATCC 27756</strain>
    </source>
</reference>
<dbReference type="EMBL" id="AAVP02000008">
    <property type="protein sequence ID" value="EDK24067.1"/>
    <property type="molecule type" value="Genomic_DNA"/>
</dbReference>
<gene>
    <name evidence="1" type="ORF">RUMTOR_01742</name>
</gene>
<protein>
    <submittedName>
        <fullName evidence="1">Uncharacterized protein</fullName>
    </submittedName>
</protein>
<evidence type="ECO:0000313" key="2">
    <source>
        <dbReference type="Proteomes" id="UP000003577"/>
    </source>
</evidence>
<dbReference type="HOGENOM" id="CLU_3358270_0_0_9"/>
<dbReference type="PaxDb" id="411460-RUMTOR_01742"/>
<dbReference type="AlphaFoldDB" id="A5KNB8"/>
<comment type="caution">
    <text evidence="1">The sequence shown here is derived from an EMBL/GenBank/DDBJ whole genome shotgun (WGS) entry which is preliminary data.</text>
</comment>